<organism evidence="2 3">
    <name type="scientific">Paramecium primaurelia</name>
    <dbReference type="NCBI Taxonomy" id="5886"/>
    <lineage>
        <taxon>Eukaryota</taxon>
        <taxon>Sar</taxon>
        <taxon>Alveolata</taxon>
        <taxon>Ciliophora</taxon>
        <taxon>Intramacronucleata</taxon>
        <taxon>Oligohymenophorea</taxon>
        <taxon>Peniculida</taxon>
        <taxon>Parameciidae</taxon>
        <taxon>Paramecium</taxon>
    </lineage>
</organism>
<keyword evidence="1" id="KW-0496">Mitochondrion</keyword>
<dbReference type="GO" id="GO:0022900">
    <property type="term" value="P:electron transport chain"/>
    <property type="evidence" value="ECO:0007669"/>
    <property type="project" value="InterPro"/>
</dbReference>
<proteinExistence type="inferred from homology"/>
<reference evidence="2" key="1">
    <citation type="submission" date="2021-01" db="EMBL/GenBank/DDBJ databases">
        <authorList>
            <consortium name="Genoscope - CEA"/>
            <person name="William W."/>
        </authorList>
    </citation>
    <scope>NUCLEOTIDE SEQUENCE</scope>
</reference>
<keyword evidence="1" id="KW-0249">Electron transport</keyword>
<dbReference type="Pfam" id="PF04800">
    <property type="entry name" value="NDUS4"/>
    <property type="match status" value="1"/>
</dbReference>
<dbReference type="InterPro" id="IPR006885">
    <property type="entry name" value="NADH_UbQ_FeS_4_mit-like"/>
</dbReference>
<comment type="subcellular location">
    <subcellularLocation>
        <location evidence="1">Mitochondrion inner membrane</location>
        <topology evidence="1">Peripheral membrane protein</topology>
        <orientation evidence="1">Matrix side</orientation>
    </subcellularLocation>
</comment>
<keyword evidence="1" id="KW-0809">Transit peptide</keyword>
<dbReference type="EMBL" id="CAJJDM010000036">
    <property type="protein sequence ID" value="CAD8065145.1"/>
    <property type="molecule type" value="Genomic_DNA"/>
</dbReference>
<accession>A0A8S1LFR0</accession>
<evidence type="ECO:0000256" key="1">
    <source>
        <dbReference type="RuleBase" id="RU367010"/>
    </source>
</evidence>
<comment type="similarity">
    <text evidence="1">Belongs to the complex I NDUFS4 subunit family.</text>
</comment>
<evidence type="ECO:0000313" key="2">
    <source>
        <dbReference type="EMBL" id="CAD8065145.1"/>
    </source>
</evidence>
<comment type="function">
    <text evidence="1">Accessory subunit of the mitochondrial membrane respiratory chain NADH dehydrogenase (Complex I), that is believed not to be involved in catalysis. Complex I functions in the transfer of electrons from NADH to the respiratory chain. The immediate electron acceptor for the enzyme is believed to be ubiquinone.</text>
</comment>
<keyword evidence="1" id="KW-0813">Transport</keyword>
<keyword evidence="1" id="KW-0679">Respiratory chain</keyword>
<keyword evidence="1" id="KW-0472">Membrane</keyword>
<gene>
    <name evidence="2" type="ORF">PPRIM_AZ9-3.1.T0370120</name>
</gene>
<comment type="caution">
    <text evidence="2">The sequence shown here is derived from an EMBL/GenBank/DDBJ whole genome shotgun (WGS) entry which is preliminary data.</text>
</comment>
<name>A0A8S1LFR0_PARPR</name>
<keyword evidence="1" id="KW-0999">Mitochondrion inner membrane</keyword>
<dbReference type="Proteomes" id="UP000688137">
    <property type="component" value="Unassembled WGS sequence"/>
</dbReference>
<dbReference type="GO" id="GO:0005743">
    <property type="term" value="C:mitochondrial inner membrane"/>
    <property type="evidence" value="ECO:0007669"/>
    <property type="project" value="UniProtKB-SubCell"/>
</dbReference>
<evidence type="ECO:0000313" key="3">
    <source>
        <dbReference type="Proteomes" id="UP000688137"/>
    </source>
</evidence>
<protein>
    <recommendedName>
        <fullName evidence="1">NADH dehydrogenase [ubiquinone] iron-sulfur protein 4, mitochondrial</fullName>
    </recommendedName>
</protein>
<sequence length="186" mass="22085">MSIRQFVGIQEIAKKAFNSLIVIRKEIETKNQEVLAHGISVYNQVVPVDASRSKFGFFRSSRLDNRSDHRYYDMNPLPAPESKIARVYIMDDNRMHQNPTMKQGYHWNVQIERGPIHRMPWSGWTFSKDQKSREVYKFVSLEAALEFCQQDGYGYIVQYPHFRYTSKRKYADNFKWKGFPKDEQDS</sequence>
<dbReference type="AlphaFoldDB" id="A0A8S1LFR0"/>
<keyword evidence="3" id="KW-1185">Reference proteome</keyword>